<dbReference type="PANTHER" id="PTHR48105">
    <property type="entry name" value="THIOREDOXIN REDUCTASE 1-RELATED-RELATED"/>
    <property type="match status" value="1"/>
</dbReference>
<dbReference type="EC" id="1.8.1.9" evidence="4"/>
<feature type="domain" description="FAD/NAD(P)-binding" evidence="3">
    <location>
        <begin position="4"/>
        <end position="269"/>
    </location>
</feature>
<dbReference type="RefSeq" id="WP_055302568.1">
    <property type="nucleotide sequence ID" value="NZ_CYYR01000020.1"/>
</dbReference>
<evidence type="ECO:0000256" key="2">
    <source>
        <dbReference type="ARBA" id="ARBA00023002"/>
    </source>
</evidence>
<name>A0A174DP18_9FIRM</name>
<keyword evidence="1" id="KW-0285">Flavoprotein</keyword>
<dbReference type="PRINTS" id="PR00469">
    <property type="entry name" value="PNDRDTASEII"/>
</dbReference>
<dbReference type="InterPro" id="IPR023753">
    <property type="entry name" value="FAD/NAD-binding_dom"/>
</dbReference>
<accession>A0A174DP18</accession>
<gene>
    <name evidence="4" type="primary">trxB_3</name>
    <name evidence="4" type="ORF">ERS852392_02673</name>
</gene>
<keyword evidence="2 4" id="KW-0560">Oxidoreductase</keyword>
<dbReference type="GO" id="GO:0004791">
    <property type="term" value="F:thioredoxin-disulfide reductase (NADPH) activity"/>
    <property type="evidence" value="ECO:0007669"/>
    <property type="project" value="UniProtKB-EC"/>
</dbReference>
<reference evidence="4 5" key="1">
    <citation type="submission" date="2015-09" db="EMBL/GenBank/DDBJ databases">
        <authorList>
            <consortium name="Pathogen Informatics"/>
        </authorList>
    </citation>
    <scope>NUCLEOTIDE SEQUENCE [LARGE SCALE GENOMIC DNA]</scope>
    <source>
        <strain evidence="4 5">2789STDY5608835</strain>
    </source>
</reference>
<evidence type="ECO:0000256" key="1">
    <source>
        <dbReference type="ARBA" id="ARBA00022630"/>
    </source>
</evidence>
<protein>
    <submittedName>
        <fullName evidence="4">Thioredoxin reductase</fullName>
        <ecNumber evidence="4">1.8.1.9</ecNumber>
    </submittedName>
</protein>
<evidence type="ECO:0000313" key="4">
    <source>
        <dbReference type="EMBL" id="CUO27372.1"/>
    </source>
</evidence>
<dbReference type="Pfam" id="PF07992">
    <property type="entry name" value="Pyr_redox_2"/>
    <property type="match status" value="1"/>
</dbReference>
<evidence type="ECO:0000259" key="3">
    <source>
        <dbReference type="Pfam" id="PF07992"/>
    </source>
</evidence>
<organism evidence="4 5">
    <name type="scientific">Roseburia inulinivorans</name>
    <dbReference type="NCBI Taxonomy" id="360807"/>
    <lineage>
        <taxon>Bacteria</taxon>
        <taxon>Bacillati</taxon>
        <taxon>Bacillota</taxon>
        <taxon>Clostridia</taxon>
        <taxon>Lachnospirales</taxon>
        <taxon>Lachnospiraceae</taxon>
        <taxon>Roseburia</taxon>
    </lineage>
</organism>
<evidence type="ECO:0000313" key="5">
    <source>
        <dbReference type="Proteomes" id="UP000095395"/>
    </source>
</evidence>
<dbReference type="Proteomes" id="UP000095395">
    <property type="component" value="Unassembled WGS sequence"/>
</dbReference>
<dbReference type="EMBL" id="CYYR01000020">
    <property type="protein sequence ID" value="CUO27372.1"/>
    <property type="molecule type" value="Genomic_DNA"/>
</dbReference>
<dbReference type="SUPFAM" id="SSF51905">
    <property type="entry name" value="FAD/NAD(P)-binding domain"/>
    <property type="match status" value="2"/>
</dbReference>
<dbReference type="AlphaFoldDB" id="A0A174DP18"/>
<proteinExistence type="predicted"/>
<dbReference type="PRINTS" id="PR00368">
    <property type="entry name" value="FADPNR"/>
</dbReference>
<dbReference type="InterPro" id="IPR050097">
    <property type="entry name" value="Ferredoxin-NADP_redctase_2"/>
</dbReference>
<dbReference type="InterPro" id="IPR036188">
    <property type="entry name" value="FAD/NAD-bd_sf"/>
</dbReference>
<sequence>MEWYDIAIIGTGPAGLEAAITARIRNKKIILFGNKNLSLKVEKAHTIQNYLGLPNIGGEELKAAYEAHLKAMDIEITEDKINAVYAMGEYFALQGNGTNYEAQTVILATGVSTAKAYPGEEQFLGRGVSYCATCDAPLYRGKTAAIIGFSPKEEAEADFMAEMADKVYYIPMYEADVNVADSIEVLREKPVAVEGALKVQELVTDRNRYDVDGVFFLRESVSPAQLVPGLKIEDNHIAVDRQMRTNLAGCFACGDAVGAPYQYIKSAGEGNVAALSAVAYLAEKKRQTKQ</sequence>
<dbReference type="Gene3D" id="3.50.50.60">
    <property type="entry name" value="FAD/NAD(P)-binding domain"/>
    <property type="match status" value="2"/>
</dbReference>